<dbReference type="EMBL" id="PVTO01000037">
    <property type="protein sequence ID" value="PRY75078.1"/>
    <property type="molecule type" value="Genomic_DNA"/>
</dbReference>
<reference evidence="1 2" key="1">
    <citation type="submission" date="2018-03" db="EMBL/GenBank/DDBJ databases">
        <title>Genomic Encyclopedia of Archaeal and Bacterial Type Strains, Phase II (KMG-II): from individual species to whole genera.</title>
        <authorList>
            <person name="Goeker M."/>
        </authorList>
    </citation>
    <scope>NUCLEOTIDE SEQUENCE [LARGE SCALE GENOMIC DNA]</scope>
    <source>
        <strain evidence="1 2">DSM 13175</strain>
    </source>
</reference>
<sequence length="89" mass="10136">MGGICFGRRYFRDRIISIYKSNDGINGKIAELKTAFPDGEIIQNVEELYDEGLLENRPDKGSGKEAFLSRAESDQEVTEFWPEALQYKA</sequence>
<protein>
    <submittedName>
        <fullName evidence="1">Uncharacterized protein</fullName>
    </submittedName>
</protein>
<gene>
    <name evidence="1" type="ORF">CLV38_1373</name>
</gene>
<proteinExistence type="predicted"/>
<dbReference type="AlphaFoldDB" id="A0A2T0VUI5"/>
<organism evidence="1 2">
    <name type="scientific">Alkalibacterium olivapovliticus</name>
    <dbReference type="NCBI Taxonomy" id="99907"/>
    <lineage>
        <taxon>Bacteria</taxon>
        <taxon>Bacillati</taxon>
        <taxon>Bacillota</taxon>
        <taxon>Bacilli</taxon>
        <taxon>Lactobacillales</taxon>
        <taxon>Carnobacteriaceae</taxon>
        <taxon>Alkalibacterium</taxon>
    </lineage>
</organism>
<dbReference type="RefSeq" id="WP_106196125.1">
    <property type="nucleotide sequence ID" value="NZ_PVTO01000037.1"/>
</dbReference>
<accession>A0A2T0VUI5</accession>
<comment type="caution">
    <text evidence="1">The sequence shown here is derived from an EMBL/GenBank/DDBJ whole genome shotgun (WGS) entry which is preliminary data.</text>
</comment>
<name>A0A2T0VUI5_9LACT</name>
<dbReference type="Proteomes" id="UP000238205">
    <property type="component" value="Unassembled WGS sequence"/>
</dbReference>
<evidence type="ECO:0000313" key="1">
    <source>
        <dbReference type="EMBL" id="PRY75078.1"/>
    </source>
</evidence>
<keyword evidence="2" id="KW-1185">Reference proteome</keyword>
<dbReference type="OrthoDB" id="2167011at2"/>
<evidence type="ECO:0000313" key="2">
    <source>
        <dbReference type="Proteomes" id="UP000238205"/>
    </source>
</evidence>